<evidence type="ECO:0000313" key="9">
    <source>
        <dbReference type="EMBL" id="QAT62624.1"/>
    </source>
</evidence>
<reference evidence="10" key="1">
    <citation type="submission" date="2019-01" db="EMBL/GenBank/DDBJ databases">
        <title>Draft genomes of a novel of Sporanaerobacter strains.</title>
        <authorList>
            <person name="Ma S."/>
        </authorList>
    </citation>
    <scope>NUCLEOTIDE SEQUENCE [LARGE SCALE GENOMIC DNA]</scope>
    <source>
        <strain evidence="10">NJN-17</strain>
    </source>
</reference>
<keyword evidence="5" id="KW-0808">Transferase</keyword>
<evidence type="ECO:0000256" key="4">
    <source>
        <dbReference type="ARBA" id="ARBA00022597"/>
    </source>
</evidence>
<evidence type="ECO:0000313" key="10">
    <source>
        <dbReference type="Proteomes" id="UP000287969"/>
    </source>
</evidence>
<dbReference type="GO" id="GO:0005737">
    <property type="term" value="C:cytoplasm"/>
    <property type="evidence" value="ECO:0007669"/>
    <property type="project" value="UniProtKB-SubCell"/>
</dbReference>
<organism evidence="9 10">
    <name type="scientific">Acidilutibacter cellobiosedens</name>
    <dbReference type="NCBI Taxonomy" id="2507161"/>
    <lineage>
        <taxon>Bacteria</taxon>
        <taxon>Bacillati</taxon>
        <taxon>Bacillota</taxon>
        <taxon>Tissierellia</taxon>
        <taxon>Tissierellales</taxon>
        <taxon>Acidilutibacteraceae</taxon>
        <taxon>Acidilutibacter</taxon>
    </lineage>
</organism>
<gene>
    <name evidence="9" type="ORF">EQM13_14140</name>
</gene>
<dbReference type="EMBL" id="CP035282">
    <property type="protein sequence ID" value="QAT62624.1"/>
    <property type="molecule type" value="Genomic_DNA"/>
</dbReference>
<sequence length="163" mass="18523">MADISLIRIDYRLIHGQVITKWMKRTNAQRIEVIDDKLYQDPFMSKIYIMAAPPGVKVEMLTIKDAVDSWNKNKMGDGKLLVLFQNVSNAFSAWEKGFPISKIQIGGLGSAPGRKVVYNQITLNKEDADILTEMEKGGVEVFFQTVPEDKPAELQKILKKFKF</sequence>
<dbReference type="GO" id="GO:0009401">
    <property type="term" value="P:phosphoenolpyruvate-dependent sugar phosphotransferase system"/>
    <property type="evidence" value="ECO:0007669"/>
    <property type="project" value="UniProtKB-KW"/>
</dbReference>
<accession>A0A410QFE3</accession>
<evidence type="ECO:0000256" key="5">
    <source>
        <dbReference type="ARBA" id="ARBA00022679"/>
    </source>
</evidence>
<dbReference type="Proteomes" id="UP000287969">
    <property type="component" value="Chromosome"/>
</dbReference>
<protein>
    <submittedName>
        <fullName evidence="9">PTS mannose/fructose/sorbose transporter subunit IIB</fullName>
    </submittedName>
</protein>
<dbReference type="GO" id="GO:0008982">
    <property type="term" value="F:protein-N(PI)-phosphohistidine-sugar phosphotransferase activity"/>
    <property type="evidence" value="ECO:0007669"/>
    <property type="project" value="InterPro"/>
</dbReference>
<keyword evidence="10" id="KW-1185">Reference proteome</keyword>
<dbReference type="InterPro" id="IPR004720">
    <property type="entry name" value="PTS_IIB_sorbose-sp"/>
</dbReference>
<keyword evidence="2" id="KW-0813">Transport</keyword>
<evidence type="ECO:0000256" key="3">
    <source>
        <dbReference type="ARBA" id="ARBA00022490"/>
    </source>
</evidence>
<dbReference type="OrthoDB" id="9788818at2"/>
<keyword evidence="6" id="KW-0598">Phosphotransferase system</keyword>
<name>A0A410QFE3_9FIRM</name>
<dbReference type="GO" id="GO:0016301">
    <property type="term" value="F:kinase activity"/>
    <property type="evidence" value="ECO:0007669"/>
    <property type="project" value="UniProtKB-KW"/>
</dbReference>
<dbReference type="InterPro" id="IPR036667">
    <property type="entry name" value="PTS_IIB_sorbose-sp_sf"/>
</dbReference>
<evidence type="ECO:0000256" key="1">
    <source>
        <dbReference type="ARBA" id="ARBA00004496"/>
    </source>
</evidence>
<dbReference type="KEGG" id="spoa:EQM13_14140"/>
<evidence type="ECO:0000256" key="2">
    <source>
        <dbReference type="ARBA" id="ARBA00022448"/>
    </source>
</evidence>
<comment type="subcellular location">
    <subcellularLocation>
        <location evidence="1">Cytoplasm</location>
    </subcellularLocation>
</comment>
<dbReference type="PROSITE" id="PS51101">
    <property type="entry name" value="PTS_EIIB_TYPE_4"/>
    <property type="match status" value="1"/>
</dbReference>
<evidence type="ECO:0000256" key="7">
    <source>
        <dbReference type="ARBA" id="ARBA00022777"/>
    </source>
</evidence>
<evidence type="ECO:0000259" key="8">
    <source>
        <dbReference type="PROSITE" id="PS51101"/>
    </source>
</evidence>
<dbReference type="RefSeq" id="WP_128753044.1">
    <property type="nucleotide sequence ID" value="NZ_CP035282.1"/>
</dbReference>
<dbReference type="Gene3D" id="3.40.35.10">
    <property type="entry name" value="Phosphotransferase system, sorbose subfamily IIB component"/>
    <property type="match status" value="1"/>
</dbReference>
<dbReference type="Pfam" id="PF03830">
    <property type="entry name" value="PTSIIB_sorb"/>
    <property type="match status" value="1"/>
</dbReference>
<dbReference type="AlphaFoldDB" id="A0A410QFE3"/>
<keyword evidence="3" id="KW-0963">Cytoplasm</keyword>
<evidence type="ECO:0000256" key="6">
    <source>
        <dbReference type="ARBA" id="ARBA00022683"/>
    </source>
</evidence>
<proteinExistence type="predicted"/>
<dbReference type="SUPFAM" id="SSF52728">
    <property type="entry name" value="PTS IIb component"/>
    <property type="match status" value="1"/>
</dbReference>
<keyword evidence="7" id="KW-0418">Kinase</keyword>
<keyword evidence="4" id="KW-0762">Sugar transport</keyword>
<feature type="domain" description="PTS EIIB type-4" evidence="8">
    <location>
        <begin position="1"/>
        <end position="163"/>
    </location>
</feature>